<dbReference type="EnsemblMetazoa" id="HelroT70349">
    <property type="protein sequence ID" value="HelroP70349"/>
    <property type="gene ID" value="HelroG70349"/>
</dbReference>
<evidence type="ECO:0000256" key="5">
    <source>
        <dbReference type="ARBA" id="ARBA00023054"/>
    </source>
</evidence>
<dbReference type="FunFam" id="1.20.5.580:FF:000002">
    <property type="entry name" value="Complexin, isoform AB"/>
    <property type="match status" value="1"/>
</dbReference>
<reference evidence="8 10" key="2">
    <citation type="journal article" date="2013" name="Nature">
        <title>Insights into bilaterian evolution from three spiralian genomes.</title>
        <authorList>
            <person name="Simakov O."/>
            <person name="Marletaz F."/>
            <person name="Cho S.J."/>
            <person name="Edsinger-Gonzales E."/>
            <person name="Havlak P."/>
            <person name="Hellsten U."/>
            <person name="Kuo D.H."/>
            <person name="Larsson T."/>
            <person name="Lv J."/>
            <person name="Arendt D."/>
            <person name="Savage R."/>
            <person name="Osoegawa K."/>
            <person name="de Jong P."/>
            <person name="Grimwood J."/>
            <person name="Chapman J.A."/>
            <person name="Shapiro H."/>
            <person name="Aerts A."/>
            <person name="Otillar R.P."/>
            <person name="Terry A.Y."/>
            <person name="Boore J.L."/>
            <person name="Grigoriev I.V."/>
            <person name="Lindberg D.R."/>
            <person name="Seaver E.C."/>
            <person name="Weisblat D.A."/>
            <person name="Putnam N.H."/>
            <person name="Rokhsar D.S."/>
        </authorList>
    </citation>
    <scope>NUCLEOTIDE SEQUENCE</scope>
</reference>
<dbReference type="CTD" id="20214451"/>
<evidence type="ECO:0008006" key="11">
    <source>
        <dbReference type="Google" id="ProtNLM"/>
    </source>
</evidence>
<dbReference type="GO" id="GO:0031630">
    <property type="term" value="P:regulation of synaptic vesicle fusion to presynaptic active zone membrane"/>
    <property type="evidence" value="ECO:0000318"/>
    <property type="project" value="GO_Central"/>
</dbReference>
<dbReference type="InParanoid" id="T1G053"/>
<dbReference type="GO" id="GO:0016079">
    <property type="term" value="P:synaptic vesicle exocytosis"/>
    <property type="evidence" value="ECO:0000318"/>
    <property type="project" value="GO_Central"/>
</dbReference>
<dbReference type="EMBL" id="AMQM01002051">
    <property type="status" value="NOT_ANNOTATED_CDS"/>
    <property type="molecule type" value="Genomic_DNA"/>
</dbReference>
<evidence type="ECO:0000256" key="7">
    <source>
        <dbReference type="SAM" id="MobiDB-lite"/>
    </source>
</evidence>
<keyword evidence="2" id="KW-0813">Transport</keyword>
<dbReference type="PANTHER" id="PTHR16705:SF4">
    <property type="entry name" value="COMPLEXIN"/>
    <property type="match status" value="1"/>
</dbReference>
<evidence type="ECO:0000313" key="10">
    <source>
        <dbReference type="Proteomes" id="UP000015101"/>
    </source>
</evidence>
<evidence type="ECO:0000256" key="6">
    <source>
        <dbReference type="ARBA" id="ARBA00037297"/>
    </source>
</evidence>
<evidence type="ECO:0000256" key="2">
    <source>
        <dbReference type="ARBA" id="ARBA00022448"/>
    </source>
</evidence>
<dbReference type="STRING" id="6412.T1G053"/>
<protein>
    <recommendedName>
        <fullName evidence="11">Complexin</fullName>
    </recommendedName>
</protein>
<dbReference type="AlphaFoldDB" id="T1G053"/>
<comment type="similarity">
    <text evidence="1">Belongs to the complexin/synaphin family.</text>
</comment>
<reference evidence="9" key="3">
    <citation type="submission" date="2015-06" db="UniProtKB">
        <authorList>
            <consortium name="EnsemblMetazoa"/>
        </authorList>
    </citation>
    <scope>IDENTIFICATION</scope>
</reference>
<dbReference type="GO" id="GO:0000149">
    <property type="term" value="F:SNARE binding"/>
    <property type="evidence" value="ECO:0000318"/>
    <property type="project" value="GO_Central"/>
</dbReference>
<keyword evidence="3" id="KW-0268">Exocytosis</keyword>
<accession>T1G053</accession>
<gene>
    <name evidence="9" type="primary">20214451</name>
    <name evidence="8" type="ORF">HELRODRAFT_70349</name>
</gene>
<keyword evidence="5" id="KW-0175">Coiled coil</keyword>
<dbReference type="Proteomes" id="UP000015101">
    <property type="component" value="Unassembled WGS sequence"/>
</dbReference>
<dbReference type="Gene3D" id="1.20.5.580">
    <property type="entry name" value="Single Helix bin"/>
    <property type="match status" value="1"/>
</dbReference>
<evidence type="ECO:0000313" key="8">
    <source>
        <dbReference type="EMBL" id="ESN91399.1"/>
    </source>
</evidence>
<feature type="region of interest" description="Disordered" evidence="7">
    <location>
        <begin position="1"/>
        <end position="118"/>
    </location>
</feature>
<dbReference type="KEGG" id="hro:HELRODRAFT_70349"/>
<reference evidence="10" key="1">
    <citation type="submission" date="2012-12" db="EMBL/GenBank/DDBJ databases">
        <authorList>
            <person name="Hellsten U."/>
            <person name="Grimwood J."/>
            <person name="Chapman J.A."/>
            <person name="Shapiro H."/>
            <person name="Aerts A."/>
            <person name="Otillar R.P."/>
            <person name="Terry A.Y."/>
            <person name="Boore J.L."/>
            <person name="Simakov O."/>
            <person name="Marletaz F."/>
            <person name="Cho S.-J."/>
            <person name="Edsinger-Gonzales E."/>
            <person name="Havlak P."/>
            <person name="Kuo D.-H."/>
            <person name="Larsson T."/>
            <person name="Lv J."/>
            <person name="Arendt D."/>
            <person name="Savage R."/>
            <person name="Osoegawa K."/>
            <person name="de Jong P."/>
            <person name="Lindberg D.R."/>
            <person name="Seaver E.C."/>
            <person name="Weisblat D.A."/>
            <person name="Putnam N.H."/>
            <person name="Grigoriev I.V."/>
            <person name="Rokhsar D.S."/>
        </authorList>
    </citation>
    <scope>NUCLEOTIDE SEQUENCE</scope>
</reference>
<dbReference type="RefSeq" id="XP_009030122.1">
    <property type="nucleotide sequence ID" value="XM_009031874.1"/>
</dbReference>
<keyword evidence="10" id="KW-1185">Reference proteome</keyword>
<dbReference type="HOGENOM" id="CLU_132159_0_1_1"/>
<feature type="compositionally biased region" description="Basic and acidic residues" evidence="7">
    <location>
        <begin position="40"/>
        <end position="80"/>
    </location>
</feature>
<dbReference type="Pfam" id="PF05835">
    <property type="entry name" value="Synaphin"/>
    <property type="match status" value="1"/>
</dbReference>
<dbReference type="PANTHER" id="PTHR16705">
    <property type="entry name" value="COMPLEXIN"/>
    <property type="match status" value="1"/>
</dbReference>
<dbReference type="GO" id="GO:0050804">
    <property type="term" value="P:modulation of chemical synaptic transmission"/>
    <property type="evidence" value="ECO:0000318"/>
    <property type="project" value="GO_Central"/>
</dbReference>
<sequence length="150" mass="17146">MTAFLAKQMLGNQLESVKGALGDKEKEEKKSDDEEDPEILEAKREEEEKRKEKYRKIEEEREKMRQDIRTKYNIKKKETNEPAGNDPSLEGRLGRKKKNPEDPDADGTADVSEYENGFPKTLNELTARVSQLPGRIMASVSEASDRCSLQ</sequence>
<dbReference type="FunCoup" id="T1G053">
    <property type="interactions" value="152"/>
</dbReference>
<evidence type="ECO:0000313" key="9">
    <source>
        <dbReference type="EnsemblMetazoa" id="HelroP70349"/>
    </source>
</evidence>
<dbReference type="SUPFAM" id="SSF58038">
    <property type="entry name" value="SNARE fusion complex"/>
    <property type="match status" value="1"/>
</dbReference>
<dbReference type="eggNOG" id="ENOG502S3I2">
    <property type="taxonomic scope" value="Eukaryota"/>
</dbReference>
<evidence type="ECO:0000256" key="4">
    <source>
        <dbReference type="ARBA" id="ARBA00022775"/>
    </source>
</evidence>
<evidence type="ECO:0000256" key="1">
    <source>
        <dbReference type="ARBA" id="ARBA00005396"/>
    </source>
</evidence>
<dbReference type="InterPro" id="IPR008849">
    <property type="entry name" value="Synaphin"/>
</dbReference>
<dbReference type="OrthoDB" id="6229630at2759"/>
<evidence type="ECO:0000256" key="3">
    <source>
        <dbReference type="ARBA" id="ARBA00022483"/>
    </source>
</evidence>
<proteinExistence type="inferred from homology"/>
<dbReference type="EMBL" id="AMQM01002052">
    <property type="status" value="NOT_ANNOTATED_CDS"/>
    <property type="molecule type" value="Genomic_DNA"/>
</dbReference>
<dbReference type="GO" id="GO:0019905">
    <property type="term" value="F:syntaxin binding"/>
    <property type="evidence" value="ECO:0007669"/>
    <property type="project" value="InterPro"/>
</dbReference>
<dbReference type="OMA" id="AKMILGN"/>
<comment type="function">
    <text evidence="6">Positively regulates a late step in synaptic vesicle exocytosis.</text>
</comment>
<name>T1G053_HELRO</name>
<dbReference type="GO" id="GO:0043195">
    <property type="term" value="C:terminal bouton"/>
    <property type="evidence" value="ECO:0000318"/>
    <property type="project" value="GO_Central"/>
</dbReference>
<dbReference type="EMBL" id="KB097700">
    <property type="protein sequence ID" value="ESN91399.1"/>
    <property type="molecule type" value="Genomic_DNA"/>
</dbReference>
<organism evidence="9 10">
    <name type="scientific">Helobdella robusta</name>
    <name type="common">Californian leech</name>
    <dbReference type="NCBI Taxonomy" id="6412"/>
    <lineage>
        <taxon>Eukaryota</taxon>
        <taxon>Metazoa</taxon>
        <taxon>Spiralia</taxon>
        <taxon>Lophotrochozoa</taxon>
        <taxon>Annelida</taxon>
        <taxon>Clitellata</taxon>
        <taxon>Hirudinea</taxon>
        <taxon>Rhynchobdellida</taxon>
        <taxon>Glossiphoniidae</taxon>
        <taxon>Helobdella</taxon>
    </lineage>
</organism>
<dbReference type="GO" id="GO:0031201">
    <property type="term" value="C:SNARE complex"/>
    <property type="evidence" value="ECO:0000318"/>
    <property type="project" value="GO_Central"/>
</dbReference>
<keyword evidence="4" id="KW-0532">Neurotransmitter transport</keyword>
<feature type="compositionally biased region" description="Basic and acidic residues" evidence="7">
    <location>
        <begin position="21"/>
        <end position="32"/>
    </location>
</feature>
<dbReference type="GeneID" id="20214451"/>